<dbReference type="SUPFAM" id="SSF48452">
    <property type="entry name" value="TPR-like"/>
    <property type="match status" value="3"/>
</dbReference>
<keyword evidence="1" id="KW-0723">Serine/threonine-protein kinase</keyword>
<dbReference type="GO" id="GO:0016301">
    <property type="term" value="F:kinase activity"/>
    <property type="evidence" value="ECO:0007669"/>
    <property type="project" value="UniProtKB-KW"/>
</dbReference>
<dbReference type="SMART" id="SM00220">
    <property type="entry name" value="S_TKc"/>
    <property type="match status" value="1"/>
</dbReference>
<keyword evidence="11" id="KW-1185">Reference proteome</keyword>
<feature type="binding site" evidence="7">
    <location>
        <position position="101"/>
    </location>
    <ligand>
        <name>ATP</name>
        <dbReference type="ChEBI" id="CHEBI:30616"/>
    </ligand>
</feature>
<dbReference type="CDD" id="cd14014">
    <property type="entry name" value="STKc_PknB_like"/>
    <property type="match status" value="1"/>
</dbReference>
<evidence type="ECO:0000259" key="9">
    <source>
        <dbReference type="PROSITE" id="PS50011"/>
    </source>
</evidence>
<feature type="region of interest" description="Disordered" evidence="8">
    <location>
        <begin position="1"/>
        <end position="62"/>
    </location>
</feature>
<evidence type="ECO:0000256" key="3">
    <source>
        <dbReference type="ARBA" id="ARBA00022741"/>
    </source>
</evidence>
<dbReference type="InterPro" id="IPR017441">
    <property type="entry name" value="Protein_kinase_ATP_BS"/>
</dbReference>
<dbReference type="InterPro" id="IPR008271">
    <property type="entry name" value="Ser/Thr_kinase_AS"/>
</dbReference>
<dbReference type="PANTHER" id="PTHR45641:SF19">
    <property type="entry name" value="NEPHROCYSTIN-3"/>
    <property type="match status" value="1"/>
</dbReference>
<reference evidence="10" key="1">
    <citation type="submission" date="2022-11" db="EMBL/GenBank/DDBJ databases">
        <title>Minimal conservation of predation-associated metabolite biosynthetic gene clusters underscores biosynthetic potential of Myxococcota including descriptions for ten novel species: Archangium lansinium sp. nov., Myxococcus landrumus sp. nov., Nannocystis bai.</title>
        <authorList>
            <person name="Ahearne A."/>
            <person name="Stevens C."/>
            <person name="Dowd S."/>
        </authorList>
    </citation>
    <scope>NUCLEOTIDE SEQUENCE</scope>
    <source>
        <strain evidence="10">Fl3</strain>
    </source>
</reference>
<dbReference type="PROSITE" id="PS50011">
    <property type="entry name" value="PROTEIN_KINASE_DOM"/>
    <property type="match status" value="1"/>
</dbReference>
<feature type="repeat" description="TPR" evidence="6">
    <location>
        <begin position="877"/>
        <end position="910"/>
    </location>
</feature>
<dbReference type="SMART" id="SM00028">
    <property type="entry name" value="TPR"/>
    <property type="match status" value="7"/>
</dbReference>
<keyword evidence="10" id="KW-0808">Transferase</keyword>
<keyword evidence="4 6" id="KW-0802">TPR repeat</keyword>
<dbReference type="Pfam" id="PF13432">
    <property type="entry name" value="TPR_16"/>
    <property type="match status" value="1"/>
</dbReference>
<dbReference type="Pfam" id="PF13424">
    <property type="entry name" value="TPR_12"/>
    <property type="match status" value="4"/>
</dbReference>
<evidence type="ECO:0000256" key="8">
    <source>
        <dbReference type="SAM" id="MobiDB-lite"/>
    </source>
</evidence>
<dbReference type="Proteomes" id="UP001164459">
    <property type="component" value="Chromosome"/>
</dbReference>
<evidence type="ECO:0000313" key="10">
    <source>
        <dbReference type="EMBL" id="WAS90654.1"/>
    </source>
</evidence>
<dbReference type="PANTHER" id="PTHR45641">
    <property type="entry name" value="TETRATRICOPEPTIDE REPEAT PROTEIN (AFU_ORTHOLOGUE AFUA_6G03870)"/>
    <property type="match status" value="1"/>
</dbReference>
<accession>A0ABY7GUZ6</accession>
<evidence type="ECO:0000256" key="4">
    <source>
        <dbReference type="ARBA" id="ARBA00022803"/>
    </source>
</evidence>
<keyword evidence="10" id="KW-0418">Kinase</keyword>
<organism evidence="10 11">
    <name type="scientific">Nannocystis punicea</name>
    <dbReference type="NCBI Taxonomy" id="2995304"/>
    <lineage>
        <taxon>Bacteria</taxon>
        <taxon>Pseudomonadati</taxon>
        <taxon>Myxococcota</taxon>
        <taxon>Polyangia</taxon>
        <taxon>Nannocystales</taxon>
        <taxon>Nannocystaceae</taxon>
        <taxon>Nannocystis</taxon>
    </lineage>
</organism>
<protein>
    <submittedName>
        <fullName evidence="10">Serine/threonine-protein kinase</fullName>
    </submittedName>
</protein>
<dbReference type="PROSITE" id="PS00108">
    <property type="entry name" value="PROTEIN_KINASE_ST"/>
    <property type="match status" value="1"/>
</dbReference>
<keyword evidence="5 7" id="KW-0067">ATP-binding</keyword>
<dbReference type="InterPro" id="IPR019734">
    <property type="entry name" value="TPR_rpt"/>
</dbReference>
<keyword evidence="3 7" id="KW-0547">Nucleotide-binding</keyword>
<dbReference type="Pfam" id="PF07714">
    <property type="entry name" value="PK_Tyr_Ser-Thr"/>
    <property type="match status" value="1"/>
</dbReference>
<proteinExistence type="predicted"/>
<evidence type="ECO:0000256" key="5">
    <source>
        <dbReference type="ARBA" id="ARBA00022840"/>
    </source>
</evidence>
<dbReference type="RefSeq" id="WP_269032981.1">
    <property type="nucleotide sequence ID" value="NZ_CP114040.1"/>
</dbReference>
<dbReference type="InterPro" id="IPR000719">
    <property type="entry name" value="Prot_kinase_dom"/>
</dbReference>
<feature type="domain" description="Protein kinase" evidence="9">
    <location>
        <begin position="72"/>
        <end position="363"/>
    </location>
</feature>
<gene>
    <name evidence="10" type="ORF">O0S08_31080</name>
</gene>
<name>A0ABY7GUZ6_9BACT</name>
<dbReference type="InterPro" id="IPR011990">
    <property type="entry name" value="TPR-like_helical_dom_sf"/>
</dbReference>
<evidence type="ECO:0000256" key="6">
    <source>
        <dbReference type="PROSITE-ProRule" id="PRU00339"/>
    </source>
</evidence>
<evidence type="ECO:0000313" key="11">
    <source>
        <dbReference type="Proteomes" id="UP001164459"/>
    </source>
</evidence>
<dbReference type="Gene3D" id="3.30.200.20">
    <property type="entry name" value="Phosphorylase Kinase, domain 1"/>
    <property type="match status" value="1"/>
</dbReference>
<dbReference type="PROSITE" id="PS00107">
    <property type="entry name" value="PROTEIN_KINASE_ATP"/>
    <property type="match status" value="1"/>
</dbReference>
<dbReference type="EMBL" id="CP114040">
    <property type="protein sequence ID" value="WAS90654.1"/>
    <property type="molecule type" value="Genomic_DNA"/>
</dbReference>
<dbReference type="InterPro" id="IPR001245">
    <property type="entry name" value="Ser-Thr/Tyr_kinase_cat_dom"/>
</dbReference>
<sequence>MPATPDDPSDPRFLAEWPAAPQDPTGREMEAEVRARLFGDVSGPAVDDATGPTTPSSDRSAGLARGVVVDRHVLLDKLGAGGMGVVYAAYDPELDRKIALKLVLPSRSGVDGGRARLLREAQALARLSHPNVVAVHDVGTHDDQVWIAMEFVPGQTLGEWARKRPRRWPELLRVLTDVARGVAAAHAVGLVHRDLKPENVMIDRDERVRVMDFGLAHGRTLAVAEEEFAATSGTTDSALDRTLAHDARVQPEFAALAARLTQAGTIQGTPAYMSPEQWRGEEATPAADQYGWSVMAWELLYGERPYHGENLLTLAANVLTGRRRPSPRSRRVPGWLGQILQRGLQVDPARRFPGMDALLEALRRGRTRARVRNVLVGLGVASAAVVGGLALQHRATAQQIAACELTGDEISAVWNDETKLRLRDSLAATGLAYAAASYEKAIPWIDRWTHEWRDIRARLCRAANVEGSWSPEQHALSTACLEERRDELAGLLEVLTAADAVTAQRAVSAAASLAQLGPCTDAAVLARRPPLPEEQELRAAVQDRRRDLRQVMTMLAAGKSREGLARAEEVLVAAQELGYLPLTVEARALTGVAASRAGKLELAAETLTRAYEESGLIGSDEIAVDVATQLVYTLGDPLARRAEALVWSHAARRLLRTLQQEGTLREAHLLNNLAATHQAASDAAAARPLHEEALAIRRAELGPDHPTVALSLTSLGNVQRVLGNLREALALHEEALAIRRGTLTPDHPDVAASLNNLANVHGEQGDHEKALAILEEAQRIWERAYGPEDARVAVSLGNIASTYRKLGRYDEALATNLRVLEIRKKALGPDHTAVADSLHNTGNVHRDRGELEQALALLGQALAIYEAKFGADSPDVASTLLNIGLTRDEQGDHRGAIADYERALAIAEKTYGPDHKVVAQLIHNIADAHRGLRAYDEAVPRYERALATIEKVLGPEHPMVTYPLVGLGRVDVERGRPAAAIAPLERAVALRERGDEAPDVVADAHFALAEALWDAPPPAGRDRSRAHALATRALAEYRAAGSAGQQVIPEVEAWLRGHTP</sequence>
<keyword evidence="2" id="KW-0677">Repeat</keyword>
<feature type="compositionally biased region" description="Basic and acidic residues" evidence="8">
    <location>
        <begin position="25"/>
        <end position="37"/>
    </location>
</feature>
<dbReference type="InterPro" id="IPR011009">
    <property type="entry name" value="Kinase-like_dom_sf"/>
</dbReference>
<evidence type="ECO:0000256" key="1">
    <source>
        <dbReference type="ARBA" id="ARBA00022527"/>
    </source>
</evidence>
<dbReference type="Pfam" id="PF00069">
    <property type="entry name" value="Pkinase"/>
    <property type="match status" value="1"/>
</dbReference>
<dbReference type="PRINTS" id="PR00381">
    <property type="entry name" value="KINESINLIGHT"/>
</dbReference>
<dbReference type="SUPFAM" id="SSF56112">
    <property type="entry name" value="Protein kinase-like (PK-like)"/>
    <property type="match status" value="1"/>
</dbReference>
<dbReference type="Gene3D" id="1.10.510.10">
    <property type="entry name" value="Transferase(Phosphotransferase) domain 1"/>
    <property type="match status" value="1"/>
</dbReference>
<evidence type="ECO:0000256" key="2">
    <source>
        <dbReference type="ARBA" id="ARBA00022737"/>
    </source>
</evidence>
<dbReference type="PROSITE" id="PS50005">
    <property type="entry name" value="TPR"/>
    <property type="match status" value="1"/>
</dbReference>
<dbReference type="Gene3D" id="1.25.40.10">
    <property type="entry name" value="Tetratricopeptide repeat domain"/>
    <property type="match status" value="3"/>
</dbReference>
<evidence type="ECO:0000256" key="7">
    <source>
        <dbReference type="PROSITE-ProRule" id="PRU10141"/>
    </source>
</evidence>